<dbReference type="AlphaFoldDB" id="A0A6P2DHC8"/>
<name>A0A6P2DHC8_9BACT</name>
<dbReference type="EMBL" id="LR593886">
    <property type="protein sequence ID" value="VTS00581.1"/>
    <property type="molecule type" value="Genomic_DNA"/>
</dbReference>
<dbReference type="KEGG" id="gms:SOIL9_81360"/>
<dbReference type="RefSeq" id="WP_162672212.1">
    <property type="nucleotide sequence ID" value="NZ_LR593886.1"/>
</dbReference>
<keyword evidence="2" id="KW-1185">Reference proteome</keyword>
<evidence type="ECO:0000313" key="1">
    <source>
        <dbReference type="EMBL" id="VTS00581.1"/>
    </source>
</evidence>
<reference evidence="1 2" key="1">
    <citation type="submission" date="2019-05" db="EMBL/GenBank/DDBJ databases">
        <authorList>
            <consortium name="Science for Life Laboratories"/>
        </authorList>
    </citation>
    <scope>NUCLEOTIDE SEQUENCE [LARGE SCALE GENOMIC DNA]</scope>
    <source>
        <strain evidence="1">Soil9</strain>
    </source>
</reference>
<sequence length="91" mass="9748">MGEKVWQVPREEFIALWNAAGSLDEVAAQILARVGPRAPRWAVIARAAELRRDGATLRALVPERALLADPAPPAGRCLPGMRSENGAKPAV</sequence>
<evidence type="ECO:0000313" key="2">
    <source>
        <dbReference type="Proteomes" id="UP000464178"/>
    </source>
</evidence>
<accession>A0A6P2DHC8</accession>
<proteinExistence type="predicted"/>
<dbReference type="Proteomes" id="UP000464178">
    <property type="component" value="Chromosome"/>
</dbReference>
<protein>
    <submittedName>
        <fullName evidence="1">Uncharacterized protein</fullName>
    </submittedName>
</protein>
<organism evidence="1 2">
    <name type="scientific">Gemmata massiliana</name>
    <dbReference type="NCBI Taxonomy" id="1210884"/>
    <lineage>
        <taxon>Bacteria</taxon>
        <taxon>Pseudomonadati</taxon>
        <taxon>Planctomycetota</taxon>
        <taxon>Planctomycetia</taxon>
        <taxon>Gemmatales</taxon>
        <taxon>Gemmataceae</taxon>
        <taxon>Gemmata</taxon>
    </lineage>
</organism>
<gene>
    <name evidence="1" type="ORF">SOIL9_81360</name>
</gene>